<protein>
    <submittedName>
        <fullName evidence="1">Uncharacterized protein</fullName>
    </submittedName>
</protein>
<sequence>MSCVLGHVATLSRATFRKIRWFGFLDPTGDKILLGCYNRPANLSFEVSSTMGPKITHFGQEFDSVSTKFDDEASYAHMDNAITVISDQLPVKINWLATNLNWV</sequence>
<name>A0A6J5VKZ0_PRUAR</name>
<dbReference type="Proteomes" id="UP000507222">
    <property type="component" value="Unassembled WGS sequence"/>
</dbReference>
<proteinExistence type="predicted"/>
<evidence type="ECO:0000313" key="2">
    <source>
        <dbReference type="Proteomes" id="UP000507222"/>
    </source>
</evidence>
<gene>
    <name evidence="1" type="ORF">CURHAP_LOCUS48861</name>
</gene>
<evidence type="ECO:0000313" key="1">
    <source>
        <dbReference type="EMBL" id="CAB4289646.1"/>
    </source>
</evidence>
<dbReference type="EMBL" id="CAEKDK010000008">
    <property type="protein sequence ID" value="CAB4289646.1"/>
    <property type="molecule type" value="Genomic_DNA"/>
</dbReference>
<dbReference type="AlphaFoldDB" id="A0A6J5VKZ0"/>
<accession>A0A6J5VKZ0</accession>
<reference evidence="1 2" key="1">
    <citation type="submission" date="2020-05" db="EMBL/GenBank/DDBJ databases">
        <authorList>
            <person name="Campoy J."/>
            <person name="Schneeberger K."/>
            <person name="Spophaly S."/>
        </authorList>
    </citation>
    <scope>NUCLEOTIDE SEQUENCE [LARGE SCALE GENOMIC DNA]</scope>
    <source>
        <strain evidence="1">PruArmRojPasFocal</strain>
    </source>
</reference>
<organism evidence="1 2">
    <name type="scientific">Prunus armeniaca</name>
    <name type="common">Apricot</name>
    <name type="synonym">Armeniaca vulgaris</name>
    <dbReference type="NCBI Taxonomy" id="36596"/>
    <lineage>
        <taxon>Eukaryota</taxon>
        <taxon>Viridiplantae</taxon>
        <taxon>Streptophyta</taxon>
        <taxon>Embryophyta</taxon>
        <taxon>Tracheophyta</taxon>
        <taxon>Spermatophyta</taxon>
        <taxon>Magnoliopsida</taxon>
        <taxon>eudicotyledons</taxon>
        <taxon>Gunneridae</taxon>
        <taxon>Pentapetalae</taxon>
        <taxon>rosids</taxon>
        <taxon>fabids</taxon>
        <taxon>Rosales</taxon>
        <taxon>Rosaceae</taxon>
        <taxon>Amygdaloideae</taxon>
        <taxon>Amygdaleae</taxon>
        <taxon>Prunus</taxon>
    </lineage>
</organism>